<organism evidence="1 2">
    <name type="scientific">Volvox africanus</name>
    <dbReference type="NCBI Taxonomy" id="51714"/>
    <lineage>
        <taxon>Eukaryota</taxon>
        <taxon>Viridiplantae</taxon>
        <taxon>Chlorophyta</taxon>
        <taxon>core chlorophytes</taxon>
        <taxon>Chlorophyceae</taxon>
        <taxon>CS clade</taxon>
        <taxon>Chlamydomonadales</taxon>
        <taxon>Volvocaceae</taxon>
        <taxon>Volvox</taxon>
    </lineage>
</organism>
<gene>
    <name evidence="1" type="ORF">Vafri_18771</name>
</gene>
<dbReference type="AlphaFoldDB" id="A0A8J4BTA5"/>
<keyword evidence="2" id="KW-1185">Reference proteome</keyword>
<accession>A0A8J4BTA5</accession>
<sequence length="147" mass="16371">ARCVGDPLGRCMNDVHLVVHLVCGSDQWHHDVRVHMHARLHDRRGRLEDGLGLHVGDLGVHYAQAAAAQTHHRVDLPQAIQTALHALNTRVQLRSELLAQRIHGGTLLRQELVKRGIQETNGDRQTVHGPAIRNDALVRGKEHVLCP</sequence>
<proteinExistence type="predicted"/>
<reference evidence="1" key="1">
    <citation type="journal article" date="2021" name="Proc. Natl. Acad. Sci. U.S.A.">
        <title>Three genomes in the algal genus Volvox reveal the fate of a haploid sex-determining region after a transition to homothallism.</title>
        <authorList>
            <person name="Yamamoto K."/>
            <person name="Hamaji T."/>
            <person name="Kawai-Toyooka H."/>
            <person name="Matsuzaki R."/>
            <person name="Takahashi F."/>
            <person name="Nishimura Y."/>
            <person name="Kawachi M."/>
            <person name="Noguchi H."/>
            <person name="Minakuchi Y."/>
            <person name="Umen J.G."/>
            <person name="Toyoda A."/>
            <person name="Nozaki H."/>
        </authorList>
    </citation>
    <scope>NUCLEOTIDE SEQUENCE</scope>
    <source>
        <strain evidence="1">NIES-3780</strain>
    </source>
</reference>
<protein>
    <submittedName>
        <fullName evidence="1">Uncharacterized protein</fullName>
    </submittedName>
</protein>
<dbReference type="Proteomes" id="UP000747399">
    <property type="component" value="Unassembled WGS sequence"/>
</dbReference>
<feature type="non-terminal residue" evidence="1">
    <location>
        <position position="147"/>
    </location>
</feature>
<dbReference type="EMBL" id="BNCO01000070">
    <property type="protein sequence ID" value="GIL64929.1"/>
    <property type="molecule type" value="Genomic_DNA"/>
</dbReference>
<evidence type="ECO:0000313" key="1">
    <source>
        <dbReference type="EMBL" id="GIL64929.1"/>
    </source>
</evidence>
<name>A0A8J4BTA5_9CHLO</name>
<comment type="caution">
    <text evidence="1">The sequence shown here is derived from an EMBL/GenBank/DDBJ whole genome shotgun (WGS) entry which is preliminary data.</text>
</comment>
<feature type="non-terminal residue" evidence="1">
    <location>
        <position position="1"/>
    </location>
</feature>
<evidence type="ECO:0000313" key="2">
    <source>
        <dbReference type="Proteomes" id="UP000747399"/>
    </source>
</evidence>